<evidence type="ECO:0000256" key="1">
    <source>
        <dbReference type="ARBA" id="ARBA00004370"/>
    </source>
</evidence>
<keyword evidence="4" id="KW-0812">Transmembrane</keyword>
<dbReference type="GO" id="GO:0032366">
    <property type="term" value="P:intracellular sterol transport"/>
    <property type="evidence" value="ECO:0007669"/>
    <property type="project" value="TreeGrafter"/>
</dbReference>
<feature type="compositionally biased region" description="Polar residues" evidence="3">
    <location>
        <begin position="608"/>
        <end position="618"/>
    </location>
</feature>
<dbReference type="GO" id="GO:0005789">
    <property type="term" value="C:endoplasmic reticulum membrane"/>
    <property type="evidence" value="ECO:0007669"/>
    <property type="project" value="TreeGrafter"/>
</dbReference>
<feature type="transmembrane region" description="Helical" evidence="4">
    <location>
        <begin position="483"/>
        <end position="502"/>
    </location>
</feature>
<dbReference type="Proteomes" id="UP000770661">
    <property type="component" value="Unassembled WGS sequence"/>
</dbReference>
<feature type="domain" description="VASt" evidence="5">
    <location>
        <begin position="244"/>
        <end position="417"/>
    </location>
</feature>
<comment type="caution">
    <text evidence="6">The sequence shown here is derived from an EMBL/GenBank/DDBJ whole genome shotgun (WGS) entry which is preliminary data.</text>
</comment>
<dbReference type="GO" id="GO:0005886">
    <property type="term" value="C:plasma membrane"/>
    <property type="evidence" value="ECO:0007669"/>
    <property type="project" value="TreeGrafter"/>
</dbReference>
<organism evidence="6 7">
    <name type="scientific">Chionoecetes opilio</name>
    <name type="common">Atlantic snow crab</name>
    <name type="synonym">Cancer opilio</name>
    <dbReference type="NCBI Taxonomy" id="41210"/>
    <lineage>
        <taxon>Eukaryota</taxon>
        <taxon>Metazoa</taxon>
        <taxon>Ecdysozoa</taxon>
        <taxon>Arthropoda</taxon>
        <taxon>Crustacea</taxon>
        <taxon>Multicrustacea</taxon>
        <taxon>Malacostraca</taxon>
        <taxon>Eumalacostraca</taxon>
        <taxon>Eucarida</taxon>
        <taxon>Decapoda</taxon>
        <taxon>Pleocyemata</taxon>
        <taxon>Brachyura</taxon>
        <taxon>Eubrachyura</taxon>
        <taxon>Majoidea</taxon>
        <taxon>Majidae</taxon>
        <taxon>Chionoecetes</taxon>
    </lineage>
</organism>
<dbReference type="InterPro" id="IPR031968">
    <property type="entry name" value="VASt"/>
</dbReference>
<evidence type="ECO:0000313" key="7">
    <source>
        <dbReference type="Proteomes" id="UP000770661"/>
    </source>
</evidence>
<dbReference type="PANTHER" id="PTHR23319">
    <property type="entry name" value="GRAM DOMAIN CONTAINING 1B, ISOFORM E"/>
    <property type="match status" value="1"/>
</dbReference>
<keyword evidence="4" id="KW-1133">Transmembrane helix</keyword>
<feature type="region of interest" description="Disordered" evidence="3">
    <location>
        <begin position="599"/>
        <end position="644"/>
    </location>
</feature>
<feature type="region of interest" description="Disordered" evidence="3">
    <location>
        <begin position="1"/>
        <end position="137"/>
    </location>
</feature>
<proteinExistence type="predicted"/>
<keyword evidence="2 4" id="KW-0472">Membrane</keyword>
<dbReference type="GO" id="GO:0032934">
    <property type="term" value="F:sterol binding"/>
    <property type="evidence" value="ECO:0007669"/>
    <property type="project" value="TreeGrafter"/>
</dbReference>
<evidence type="ECO:0000313" key="6">
    <source>
        <dbReference type="EMBL" id="KAG0699890.1"/>
    </source>
</evidence>
<evidence type="ECO:0000256" key="3">
    <source>
        <dbReference type="SAM" id="MobiDB-lite"/>
    </source>
</evidence>
<keyword evidence="7" id="KW-1185">Reference proteome</keyword>
<dbReference type="EMBL" id="JACEEZ010025538">
    <property type="protein sequence ID" value="KAG0699890.1"/>
    <property type="molecule type" value="Genomic_DNA"/>
</dbReference>
<dbReference type="PROSITE" id="PS51778">
    <property type="entry name" value="VAST"/>
    <property type="match status" value="1"/>
</dbReference>
<evidence type="ECO:0000259" key="5">
    <source>
        <dbReference type="PROSITE" id="PS51778"/>
    </source>
</evidence>
<sequence>MPGVVYPDPPTTSPTTSPTTLPPPSTTEAPWPSSVPDPTVSQWLDAESGIEDSPESVEGGNMPLSPPIPIPSPRRCSLQTAHTQVSTPSQDDKSSSAPTTANESDTAPQPRTSTPLPPAASEECREPADGAVEESCEVPTIHVSEDACPGEHCVDVSSAPPVPKNGGIDSETFDLVGTEHSKVPSSPTKSPQHHTPLNASPQPNDVLPTDMSAETTDSEPDTKITSGLSSGELVACPNLSTHHQGREIINTVYSLPVDAVFTLLFTNSKFMLDLYTARKTTDVVASPWQSNPETNQKLRQVTYTLALPPNSFGPKVSHVTETQVVSPFSKHGDIYTVDAEACNAGIPYADSFFVSNHWCLTRESATETRLSVWSQVKYKKNVWGFMKGVIDKNAFSGVESLLNDINAALLAEVDRTNLKRTRRRRRRGGSKGEPPDVLLQSQVYPDKVLKDIHKATQMPARKLTIPTVTPDSNGFSNEGPVRLVVLILIVVLILNALLYYKLWALEDKMFHRSTPYPALNPAMFRSGASSASMEEWVRILQQQEALHAAEVERWRNSIEEAAGFLRKAEECLRSLHTSIPPHHASRLQLLLRQIQNLHEAESQRKSPTESQHWVQQNKGEGPLKGPSTEEPTNDKVVRQLQGEL</sequence>
<comment type="subcellular location">
    <subcellularLocation>
        <location evidence="1">Membrane</location>
    </subcellularLocation>
</comment>
<dbReference type="OrthoDB" id="2162691at2759"/>
<dbReference type="GO" id="GO:0120015">
    <property type="term" value="F:sterol transfer activity"/>
    <property type="evidence" value="ECO:0007669"/>
    <property type="project" value="TreeGrafter"/>
</dbReference>
<evidence type="ECO:0000256" key="4">
    <source>
        <dbReference type="SAM" id="Phobius"/>
    </source>
</evidence>
<dbReference type="Pfam" id="PF16016">
    <property type="entry name" value="VASt"/>
    <property type="match status" value="1"/>
</dbReference>
<dbReference type="AlphaFoldDB" id="A0A8J8WNL0"/>
<dbReference type="GO" id="GO:0140268">
    <property type="term" value="C:endoplasmic reticulum-plasma membrane contact site"/>
    <property type="evidence" value="ECO:0007669"/>
    <property type="project" value="TreeGrafter"/>
</dbReference>
<feature type="region of interest" description="Disordered" evidence="3">
    <location>
        <begin position="178"/>
        <end position="229"/>
    </location>
</feature>
<feature type="compositionally biased region" description="Polar residues" evidence="3">
    <location>
        <begin position="183"/>
        <end position="203"/>
    </location>
</feature>
<name>A0A8J8WNL0_CHIOP</name>
<dbReference type="PANTHER" id="PTHR23319:SF4">
    <property type="entry name" value="GRAM DOMAIN CONTAINING 1B, ISOFORM E"/>
    <property type="match status" value="1"/>
</dbReference>
<protein>
    <submittedName>
        <fullName evidence="6">GRAM domain-containing protein 1B</fullName>
    </submittedName>
</protein>
<gene>
    <name evidence="6" type="primary">Gramd1b_1</name>
    <name evidence="6" type="ORF">GWK47_025736</name>
</gene>
<dbReference type="InterPro" id="IPR051482">
    <property type="entry name" value="Cholesterol_transport"/>
</dbReference>
<evidence type="ECO:0000256" key="2">
    <source>
        <dbReference type="ARBA" id="ARBA00023136"/>
    </source>
</evidence>
<feature type="compositionally biased region" description="Polar residues" evidence="3">
    <location>
        <begin position="77"/>
        <end position="114"/>
    </location>
</feature>
<accession>A0A8J8WNL0</accession>
<reference evidence="6" key="1">
    <citation type="submission" date="2020-07" db="EMBL/GenBank/DDBJ databases">
        <title>The High-quality genome of the commercially important snow crab, Chionoecetes opilio.</title>
        <authorList>
            <person name="Jeong J.-H."/>
            <person name="Ryu S."/>
        </authorList>
    </citation>
    <scope>NUCLEOTIDE SEQUENCE</scope>
    <source>
        <strain evidence="6">MADBK_172401_WGS</strain>
        <tissue evidence="6">Digestive gland</tissue>
    </source>
</reference>